<evidence type="ECO:0000313" key="1">
    <source>
        <dbReference type="EMBL" id="CAL8134490.1"/>
    </source>
</evidence>
<dbReference type="Proteomes" id="UP001642540">
    <property type="component" value="Unassembled WGS sequence"/>
</dbReference>
<protein>
    <submittedName>
        <fullName evidence="1">Uncharacterized protein</fullName>
    </submittedName>
</protein>
<accession>A0ABP1RSB7</accession>
<dbReference type="EMBL" id="CAXLJM020000104">
    <property type="protein sequence ID" value="CAL8134490.1"/>
    <property type="molecule type" value="Genomic_DNA"/>
</dbReference>
<organism evidence="1 2">
    <name type="scientific">Orchesella dallaii</name>
    <dbReference type="NCBI Taxonomy" id="48710"/>
    <lineage>
        <taxon>Eukaryota</taxon>
        <taxon>Metazoa</taxon>
        <taxon>Ecdysozoa</taxon>
        <taxon>Arthropoda</taxon>
        <taxon>Hexapoda</taxon>
        <taxon>Collembola</taxon>
        <taxon>Entomobryomorpha</taxon>
        <taxon>Entomobryoidea</taxon>
        <taxon>Orchesellidae</taxon>
        <taxon>Orchesellinae</taxon>
        <taxon>Orchesella</taxon>
    </lineage>
</organism>
<comment type="caution">
    <text evidence="1">The sequence shown here is derived from an EMBL/GenBank/DDBJ whole genome shotgun (WGS) entry which is preliminary data.</text>
</comment>
<proteinExistence type="predicted"/>
<sequence>MENPDGLDLINLNNGNPIINDTNNTSASAQPNFQISGEVRSLDSKSENKQLHKEVKFHNLIVSGIVEKASETNENLRQIVDAFITRICNKNIGFDTIYRIDSKNMSNRPVRVRFFCHSDRNMVYQSTENLPDDLYINEDLPYSMR</sequence>
<evidence type="ECO:0000313" key="2">
    <source>
        <dbReference type="Proteomes" id="UP001642540"/>
    </source>
</evidence>
<keyword evidence="2" id="KW-1185">Reference proteome</keyword>
<reference evidence="1 2" key="1">
    <citation type="submission" date="2024-08" db="EMBL/GenBank/DDBJ databases">
        <authorList>
            <person name="Cucini C."/>
            <person name="Frati F."/>
        </authorList>
    </citation>
    <scope>NUCLEOTIDE SEQUENCE [LARGE SCALE GENOMIC DNA]</scope>
</reference>
<gene>
    <name evidence="1" type="ORF">ODALV1_LOCUS25552</name>
</gene>
<name>A0ABP1RSB7_9HEXA</name>